<dbReference type="Proteomes" id="UP001204798">
    <property type="component" value="Unassembled WGS sequence"/>
</dbReference>
<dbReference type="Pfam" id="PF22535">
    <property type="entry name" value="DUF7003"/>
    <property type="match status" value="1"/>
</dbReference>
<comment type="caution">
    <text evidence="1">The sequence shown here is derived from an EMBL/GenBank/DDBJ whole genome shotgun (WGS) entry which is preliminary data.</text>
</comment>
<protein>
    <submittedName>
        <fullName evidence="1">Uncharacterized protein</fullName>
    </submittedName>
</protein>
<name>A0ABT2ET24_9BACT</name>
<dbReference type="EMBL" id="JANUCP010000009">
    <property type="protein sequence ID" value="MCS3921096.1"/>
    <property type="molecule type" value="Genomic_DNA"/>
</dbReference>
<dbReference type="InterPro" id="IPR054272">
    <property type="entry name" value="DUF7003"/>
</dbReference>
<accession>A0ABT2ET24</accession>
<evidence type="ECO:0000313" key="1">
    <source>
        <dbReference type="EMBL" id="MCS3921096.1"/>
    </source>
</evidence>
<reference evidence="1 2" key="1">
    <citation type="submission" date="2022-08" db="EMBL/GenBank/DDBJ databases">
        <title>Bacterial and archaeal communities from various locations to study Microbial Dark Matter (Phase II).</title>
        <authorList>
            <person name="Stepanauskas R."/>
        </authorList>
    </citation>
    <scope>NUCLEOTIDE SEQUENCE [LARGE SCALE GENOMIC DNA]</scope>
    <source>
        <strain evidence="1 2">PD1</strain>
    </source>
</reference>
<evidence type="ECO:0000313" key="2">
    <source>
        <dbReference type="Proteomes" id="UP001204798"/>
    </source>
</evidence>
<sequence length="298" mass="34746">MVAVMIVVMMLVMVSVYAGRPGDLKRPKENLFEELGGESRMKAKEILKHLDEHMGDELTLVNPNRQLADTRMTVFRSDKNWVIFFELVGTIKEIFEGVEIYAYGNCIGQQGFIETRSLFSVPEDAPLFDEEGIWIGDRSHFSVIIKGKRYDFKPTKEDYLAAGITFPDDRTGPNSLRPIDLIRFLCHHLNHPFFVSEDYLRYLLDKLAVEAIKKRDWCSLGQEMSLFFQTREWQHPDLALEEKPSQMEYFQVLARAIERGDPSELKKLDPSTFNTDWRKVEVELKKDEEETKGVILWW</sequence>
<keyword evidence="2" id="KW-1185">Reference proteome</keyword>
<organism evidence="1 2">
    <name type="scientific">Candidatus Fervidibacter sacchari</name>
    <dbReference type="NCBI Taxonomy" id="1448929"/>
    <lineage>
        <taxon>Bacteria</taxon>
        <taxon>Candidatus Fervidibacterota</taxon>
        <taxon>Candidatus Fervidibacter</taxon>
    </lineage>
</organism>
<dbReference type="RefSeq" id="WP_259101912.1">
    <property type="nucleotide sequence ID" value="NZ_CP130454.1"/>
</dbReference>
<proteinExistence type="predicted"/>
<gene>
    <name evidence="1" type="ORF">M2350_003537</name>
</gene>